<feature type="transmembrane region" description="Helical" evidence="7">
    <location>
        <begin position="80"/>
        <end position="100"/>
    </location>
</feature>
<evidence type="ECO:0000259" key="8">
    <source>
        <dbReference type="PROSITE" id="PS50850"/>
    </source>
</evidence>
<feature type="transmembrane region" description="Helical" evidence="7">
    <location>
        <begin position="135"/>
        <end position="155"/>
    </location>
</feature>
<keyword evidence="5 7" id="KW-0472">Membrane</keyword>
<evidence type="ECO:0000256" key="1">
    <source>
        <dbReference type="ARBA" id="ARBA00004141"/>
    </source>
</evidence>
<evidence type="ECO:0000256" key="5">
    <source>
        <dbReference type="ARBA" id="ARBA00023136"/>
    </source>
</evidence>
<dbReference type="SUPFAM" id="SSF103473">
    <property type="entry name" value="MFS general substrate transporter"/>
    <property type="match status" value="1"/>
</dbReference>
<feature type="transmembrane region" description="Helical" evidence="7">
    <location>
        <begin position="367"/>
        <end position="387"/>
    </location>
</feature>
<feature type="transmembrane region" description="Helical" evidence="7">
    <location>
        <begin position="314"/>
        <end position="331"/>
    </location>
</feature>
<sequence>MSDEKSTPIEVEAPEASSSEELPLWTEAEETAVRHKLDWQIVPTVTVLYLLCFLDRANIGNARIQGMDKELDLSGYRFNWALSIFYIVYLCFEVPSNIVLKRVGPRYFIPGLVVGFGFVSLCTAFVKTFEQLCGLRALLGVFEGGAMPGIAFFLSSFYKRKELYFRVGIYVSAASMAGAFGGLLATVLTRIPAWGTAAAPIAGWRNIFFFEGLITMIIGVLAPIILPQSPSTSKRLNDREKWIAEERLRLEHKSDSNENVKPKHIKRAVFNIMNYICAGGFFMINITVQGMSVFMPTVLADLGWTATKAQLYSVPPYVLASLVAIAIAFVSDKTKMRGIYLAAFTFLGITGFSILRWSDSANLKYMGIYFVAIGAFPGGPGFLSWGLNNSAGPAVRAVSGGYIVSLGTAGGIVATWAYLAKDGPTYPIGHSINLGAQFAVLFLSLLGIVYCMWENRLRARGGRDYRLEGLTEEQKADLGYRHPEFRYIA</sequence>
<name>A0A9Q0AHA0_9PEZI</name>
<dbReference type="PROSITE" id="PS50850">
    <property type="entry name" value="MFS"/>
    <property type="match status" value="1"/>
</dbReference>
<reference evidence="9" key="1">
    <citation type="submission" date="2021-03" db="EMBL/GenBank/DDBJ databases">
        <title>Revisited historic fungal species revealed as producer of novel bioactive compounds through whole genome sequencing and comparative genomics.</title>
        <authorList>
            <person name="Vignolle G.A."/>
            <person name="Hochenegger N."/>
            <person name="Mach R.L."/>
            <person name="Mach-Aigner A.R."/>
            <person name="Javad Rahimi M."/>
            <person name="Salim K.A."/>
            <person name="Chan C.M."/>
            <person name="Lim L.B.L."/>
            <person name="Cai F."/>
            <person name="Druzhinina I.S."/>
            <person name="U'Ren J.M."/>
            <person name="Derntl C."/>
        </authorList>
    </citation>
    <scope>NUCLEOTIDE SEQUENCE</scope>
    <source>
        <strain evidence="9">TUCIM 5799</strain>
    </source>
</reference>
<feature type="region of interest" description="Disordered" evidence="6">
    <location>
        <begin position="1"/>
        <end position="21"/>
    </location>
</feature>
<keyword evidence="2" id="KW-0813">Transport</keyword>
<dbReference type="InterPro" id="IPR020846">
    <property type="entry name" value="MFS_dom"/>
</dbReference>
<evidence type="ECO:0000256" key="3">
    <source>
        <dbReference type="ARBA" id="ARBA00022692"/>
    </source>
</evidence>
<feature type="transmembrane region" description="Helical" evidence="7">
    <location>
        <begin position="338"/>
        <end position="355"/>
    </location>
</feature>
<dbReference type="EMBL" id="JAFIMR010000046">
    <property type="protein sequence ID" value="KAI1856165.1"/>
    <property type="molecule type" value="Genomic_DNA"/>
</dbReference>
<evidence type="ECO:0000256" key="6">
    <source>
        <dbReference type="SAM" id="MobiDB-lite"/>
    </source>
</evidence>
<evidence type="ECO:0000256" key="4">
    <source>
        <dbReference type="ARBA" id="ARBA00022989"/>
    </source>
</evidence>
<feature type="domain" description="Major facilitator superfamily (MFS) profile" evidence="8">
    <location>
        <begin position="41"/>
        <end position="456"/>
    </location>
</feature>
<feature type="transmembrane region" description="Helical" evidence="7">
    <location>
        <begin position="399"/>
        <end position="419"/>
    </location>
</feature>
<organism evidence="9 10">
    <name type="scientific">Neoarthrinium moseri</name>
    <dbReference type="NCBI Taxonomy" id="1658444"/>
    <lineage>
        <taxon>Eukaryota</taxon>
        <taxon>Fungi</taxon>
        <taxon>Dikarya</taxon>
        <taxon>Ascomycota</taxon>
        <taxon>Pezizomycotina</taxon>
        <taxon>Sordariomycetes</taxon>
        <taxon>Xylariomycetidae</taxon>
        <taxon>Amphisphaeriales</taxon>
        <taxon>Apiosporaceae</taxon>
        <taxon>Neoarthrinium</taxon>
    </lineage>
</organism>
<evidence type="ECO:0000256" key="2">
    <source>
        <dbReference type="ARBA" id="ARBA00022448"/>
    </source>
</evidence>
<dbReference type="OrthoDB" id="9971669at2759"/>
<keyword evidence="3 7" id="KW-0812">Transmembrane</keyword>
<dbReference type="FunFam" id="1.20.1250.20:FF:000013">
    <property type="entry name" value="MFS general substrate transporter"/>
    <property type="match status" value="1"/>
</dbReference>
<comment type="subcellular location">
    <subcellularLocation>
        <location evidence="1">Membrane</location>
        <topology evidence="1">Multi-pass membrane protein</topology>
    </subcellularLocation>
</comment>
<gene>
    <name evidence="9" type="ORF">JX265_011880</name>
</gene>
<comment type="caution">
    <text evidence="9">The sequence shown here is derived from an EMBL/GenBank/DDBJ whole genome shotgun (WGS) entry which is preliminary data.</text>
</comment>
<dbReference type="PANTHER" id="PTHR43791:SF53">
    <property type="entry name" value="MAJOR FACILITATOR SUPERFAMILY (MFS) PROFILE DOMAIN-CONTAINING PROTEIN"/>
    <property type="match status" value="1"/>
</dbReference>
<dbReference type="Gene3D" id="1.20.1250.20">
    <property type="entry name" value="MFS general substrate transporter like domains"/>
    <property type="match status" value="2"/>
</dbReference>
<dbReference type="InterPro" id="IPR011701">
    <property type="entry name" value="MFS"/>
</dbReference>
<evidence type="ECO:0000313" key="10">
    <source>
        <dbReference type="Proteomes" id="UP000829685"/>
    </source>
</evidence>
<evidence type="ECO:0000256" key="7">
    <source>
        <dbReference type="SAM" id="Phobius"/>
    </source>
</evidence>
<dbReference type="GO" id="GO:0022857">
    <property type="term" value="F:transmembrane transporter activity"/>
    <property type="evidence" value="ECO:0007669"/>
    <property type="project" value="InterPro"/>
</dbReference>
<dbReference type="PANTHER" id="PTHR43791">
    <property type="entry name" value="PERMEASE-RELATED"/>
    <property type="match status" value="1"/>
</dbReference>
<feature type="transmembrane region" description="Helical" evidence="7">
    <location>
        <begin position="167"/>
        <end position="187"/>
    </location>
</feature>
<proteinExistence type="predicted"/>
<feature type="transmembrane region" description="Helical" evidence="7">
    <location>
        <begin position="107"/>
        <end position="129"/>
    </location>
</feature>
<keyword evidence="10" id="KW-1185">Reference proteome</keyword>
<feature type="transmembrane region" description="Helical" evidence="7">
    <location>
        <begin position="272"/>
        <end position="294"/>
    </location>
</feature>
<accession>A0A9Q0AHA0</accession>
<keyword evidence="4 7" id="KW-1133">Transmembrane helix</keyword>
<feature type="transmembrane region" description="Helical" evidence="7">
    <location>
        <begin position="207"/>
        <end position="226"/>
    </location>
</feature>
<evidence type="ECO:0000313" key="9">
    <source>
        <dbReference type="EMBL" id="KAI1856165.1"/>
    </source>
</evidence>
<dbReference type="InterPro" id="IPR036259">
    <property type="entry name" value="MFS_trans_sf"/>
</dbReference>
<feature type="transmembrane region" description="Helical" evidence="7">
    <location>
        <begin position="431"/>
        <end position="453"/>
    </location>
</feature>
<dbReference type="GO" id="GO:0016020">
    <property type="term" value="C:membrane"/>
    <property type="evidence" value="ECO:0007669"/>
    <property type="project" value="UniProtKB-SubCell"/>
</dbReference>
<dbReference type="Proteomes" id="UP000829685">
    <property type="component" value="Unassembled WGS sequence"/>
</dbReference>
<dbReference type="Pfam" id="PF07690">
    <property type="entry name" value="MFS_1"/>
    <property type="match status" value="1"/>
</dbReference>
<dbReference type="AlphaFoldDB" id="A0A9Q0AHA0"/>
<protein>
    <recommendedName>
        <fullName evidence="8">Major facilitator superfamily (MFS) profile domain-containing protein</fullName>
    </recommendedName>
</protein>
<dbReference type="FunFam" id="1.20.1250.20:FF:000018">
    <property type="entry name" value="MFS transporter permease"/>
    <property type="match status" value="1"/>
</dbReference>